<keyword evidence="8" id="KW-0547">Nucleotide-binding</keyword>
<keyword evidence="21" id="KW-1185">Reference proteome</keyword>
<name>A0A9P9AKE4_9HYPO</name>
<feature type="domain" description="AIG1-type G" evidence="19">
    <location>
        <begin position="16"/>
        <end position="159"/>
    </location>
</feature>
<sequence>MTNKMENSDFSNEGIILLLGVTGAGKSFFLNQLKQGSAVEGHTLHSETSECSAVRIFLDDEKERTITVVDTPGFDDTEKPAGEVLAEITSFLAAQHSVGMPLRGVLYLHKISDNRMTGSSMKYLRLLKSLVGDDALQNVIFVTTMWNKLRDEDKVEALRREQELINDFWEPMVQKGAFLAPFDGTRGSAFSLVYQLSGKDSVVLNVQRELVDQELSVLETGAGTNLLHQLEEDVRTYRQEAMALESQIEEERKKVPQNKDEIRRLKDTKARVDEILAKFQSSIAHMETKPGPGFRQQLRELMKARGAEALGGAVAILSAMLNLTVFVVHLTTGF</sequence>
<evidence type="ECO:0000313" key="21">
    <source>
        <dbReference type="Proteomes" id="UP000777438"/>
    </source>
</evidence>
<dbReference type="Proteomes" id="UP000777438">
    <property type="component" value="Unassembled WGS sequence"/>
</dbReference>
<keyword evidence="6 18" id="KW-0812">Transmembrane</keyword>
<evidence type="ECO:0000256" key="17">
    <source>
        <dbReference type="SAM" id="Coils"/>
    </source>
</evidence>
<evidence type="ECO:0000256" key="2">
    <source>
        <dbReference type="ARBA" id="ARBA00004167"/>
    </source>
</evidence>
<evidence type="ECO:0000256" key="10">
    <source>
        <dbReference type="ARBA" id="ARBA00022805"/>
    </source>
</evidence>
<feature type="transmembrane region" description="Helical" evidence="18">
    <location>
        <begin position="309"/>
        <end position="330"/>
    </location>
</feature>
<dbReference type="PANTHER" id="PTHR10903">
    <property type="entry name" value="GTPASE, IMAP FAMILY MEMBER-RELATED"/>
    <property type="match status" value="1"/>
</dbReference>
<evidence type="ECO:0000256" key="5">
    <source>
        <dbReference type="ARBA" id="ARBA00022640"/>
    </source>
</evidence>
<dbReference type="PANTHER" id="PTHR10903:SF135">
    <property type="entry name" value="TRANSLOCASE OF CHLOROPLAST 120, CHLOROPLASTIC-RELATED"/>
    <property type="match status" value="1"/>
</dbReference>
<keyword evidence="12" id="KW-0653">Protein transport</keyword>
<comment type="caution">
    <text evidence="20">The sequence shown here is derived from an EMBL/GenBank/DDBJ whole genome shotgun (WGS) entry which is preliminary data.</text>
</comment>
<dbReference type="AlphaFoldDB" id="A0A9P9AKE4"/>
<evidence type="ECO:0000259" key="19">
    <source>
        <dbReference type="Pfam" id="PF04548"/>
    </source>
</evidence>
<evidence type="ECO:0000256" key="7">
    <source>
        <dbReference type="ARBA" id="ARBA00022723"/>
    </source>
</evidence>
<evidence type="ECO:0000256" key="6">
    <source>
        <dbReference type="ARBA" id="ARBA00022692"/>
    </source>
</evidence>
<keyword evidence="4" id="KW-0150">Chloroplast</keyword>
<protein>
    <submittedName>
        <fullName evidence="20">P-loop containing nucleoside triphosphate hydrolase protein</fullName>
    </submittedName>
</protein>
<evidence type="ECO:0000256" key="11">
    <source>
        <dbReference type="ARBA" id="ARBA00022842"/>
    </source>
</evidence>
<dbReference type="Pfam" id="PF04548">
    <property type="entry name" value="AIG1"/>
    <property type="match status" value="1"/>
</dbReference>
<keyword evidence="11" id="KW-0460">Magnesium</keyword>
<dbReference type="GO" id="GO:0016787">
    <property type="term" value="F:hydrolase activity"/>
    <property type="evidence" value="ECO:0007669"/>
    <property type="project" value="UniProtKB-KW"/>
</dbReference>
<keyword evidence="13 18" id="KW-1133">Transmembrane helix</keyword>
<reference evidence="20 21" key="1">
    <citation type="journal article" date="2021" name="Nat. Commun.">
        <title>Genetic determinants of endophytism in the Arabidopsis root mycobiome.</title>
        <authorList>
            <person name="Mesny F."/>
            <person name="Miyauchi S."/>
            <person name="Thiergart T."/>
            <person name="Pickel B."/>
            <person name="Atanasova L."/>
            <person name="Karlsson M."/>
            <person name="Huettel B."/>
            <person name="Barry K.W."/>
            <person name="Haridas S."/>
            <person name="Chen C."/>
            <person name="Bauer D."/>
            <person name="Andreopoulos W."/>
            <person name="Pangilinan J."/>
            <person name="LaButti K."/>
            <person name="Riley R."/>
            <person name="Lipzen A."/>
            <person name="Clum A."/>
            <person name="Drula E."/>
            <person name="Henrissat B."/>
            <person name="Kohler A."/>
            <person name="Grigoriev I.V."/>
            <person name="Martin F.M."/>
            <person name="Hacquard S."/>
        </authorList>
    </citation>
    <scope>NUCLEOTIDE SEQUENCE [LARGE SCALE GENOMIC DNA]</scope>
    <source>
        <strain evidence="20 21">MPI-CAGE-CH-0241</strain>
    </source>
</reference>
<comment type="cofactor">
    <cofactor evidence="1">
        <name>Mg(2+)</name>
        <dbReference type="ChEBI" id="CHEBI:18420"/>
    </cofactor>
</comment>
<dbReference type="Gene3D" id="3.40.50.300">
    <property type="entry name" value="P-loop containing nucleotide triphosphate hydrolases"/>
    <property type="match status" value="1"/>
</dbReference>
<keyword evidence="3" id="KW-0813">Transport</keyword>
<evidence type="ECO:0000256" key="13">
    <source>
        <dbReference type="ARBA" id="ARBA00022989"/>
    </source>
</evidence>
<evidence type="ECO:0000256" key="14">
    <source>
        <dbReference type="ARBA" id="ARBA00023134"/>
    </source>
</evidence>
<keyword evidence="17" id="KW-0175">Coiled coil</keyword>
<dbReference type="InterPro" id="IPR027417">
    <property type="entry name" value="P-loop_NTPase"/>
</dbReference>
<accession>A0A9P9AKE4</accession>
<feature type="coiled-coil region" evidence="17">
    <location>
        <begin position="227"/>
        <end position="268"/>
    </location>
</feature>
<gene>
    <name evidence="20" type="ORF">B0T10DRAFT_520253</name>
</gene>
<dbReference type="GO" id="GO:0046872">
    <property type="term" value="F:metal ion binding"/>
    <property type="evidence" value="ECO:0007669"/>
    <property type="project" value="UniProtKB-KW"/>
</dbReference>
<dbReference type="GO" id="GO:0016020">
    <property type="term" value="C:membrane"/>
    <property type="evidence" value="ECO:0007669"/>
    <property type="project" value="UniProtKB-SubCell"/>
</dbReference>
<dbReference type="InterPro" id="IPR006703">
    <property type="entry name" value="G_AIG1"/>
</dbReference>
<dbReference type="EMBL" id="JAGPYM010000030">
    <property type="protein sequence ID" value="KAH6877229.1"/>
    <property type="molecule type" value="Genomic_DNA"/>
</dbReference>
<evidence type="ECO:0000256" key="18">
    <source>
        <dbReference type="SAM" id="Phobius"/>
    </source>
</evidence>
<evidence type="ECO:0000313" key="20">
    <source>
        <dbReference type="EMBL" id="KAH6877229.1"/>
    </source>
</evidence>
<evidence type="ECO:0000256" key="16">
    <source>
        <dbReference type="ARBA" id="ARBA00024013"/>
    </source>
</evidence>
<evidence type="ECO:0000256" key="12">
    <source>
        <dbReference type="ARBA" id="ARBA00022927"/>
    </source>
</evidence>
<evidence type="ECO:0000256" key="15">
    <source>
        <dbReference type="ARBA" id="ARBA00023136"/>
    </source>
</evidence>
<keyword evidence="7" id="KW-0479">Metal-binding</keyword>
<keyword evidence="15 18" id="KW-0472">Membrane</keyword>
<evidence type="ECO:0000256" key="4">
    <source>
        <dbReference type="ARBA" id="ARBA00022528"/>
    </source>
</evidence>
<dbReference type="GO" id="GO:0005525">
    <property type="term" value="F:GTP binding"/>
    <property type="evidence" value="ECO:0007669"/>
    <property type="project" value="UniProtKB-KW"/>
</dbReference>
<keyword evidence="5" id="KW-0934">Plastid</keyword>
<dbReference type="SUPFAM" id="SSF52540">
    <property type="entry name" value="P-loop containing nucleoside triphosphate hydrolases"/>
    <property type="match status" value="1"/>
</dbReference>
<evidence type="ECO:0000256" key="3">
    <source>
        <dbReference type="ARBA" id="ARBA00022448"/>
    </source>
</evidence>
<evidence type="ECO:0000256" key="1">
    <source>
        <dbReference type="ARBA" id="ARBA00001946"/>
    </source>
</evidence>
<evidence type="ECO:0000256" key="8">
    <source>
        <dbReference type="ARBA" id="ARBA00022741"/>
    </source>
</evidence>
<organism evidence="20 21">
    <name type="scientific">Thelonectria olida</name>
    <dbReference type="NCBI Taxonomy" id="1576542"/>
    <lineage>
        <taxon>Eukaryota</taxon>
        <taxon>Fungi</taxon>
        <taxon>Dikarya</taxon>
        <taxon>Ascomycota</taxon>
        <taxon>Pezizomycotina</taxon>
        <taxon>Sordariomycetes</taxon>
        <taxon>Hypocreomycetidae</taxon>
        <taxon>Hypocreales</taxon>
        <taxon>Nectriaceae</taxon>
        <taxon>Thelonectria</taxon>
    </lineage>
</organism>
<keyword evidence="14" id="KW-0342">GTP-binding</keyword>
<dbReference type="OrthoDB" id="8954335at2759"/>
<comment type="subcellular location">
    <subcellularLocation>
        <location evidence="2">Membrane</location>
        <topology evidence="2">Single-pass membrane protein</topology>
    </subcellularLocation>
    <subcellularLocation>
        <location evidence="16">Plastid</location>
        <location evidence="16">Chloroplast outer membrane</location>
    </subcellularLocation>
</comment>
<dbReference type="InterPro" id="IPR045058">
    <property type="entry name" value="GIMA/IAN/Toc"/>
</dbReference>
<proteinExistence type="predicted"/>
<keyword evidence="9 20" id="KW-0378">Hydrolase</keyword>
<evidence type="ECO:0000256" key="9">
    <source>
        <dbReference type="ARBA" id="ARBA00022801"/>
    </source>
</evidence>
<keyword evidence="10" id="KW-1002">Plastid outer membrane</keyword>
<dbReference type="GO" id="GO:0015031">
    <property type="term" value="P:protein transport"/>
    <property type="evidence" value="ECO:0007669"/>
    <property type="project" value="UniProtKB-KW"/>
</dbReference>